<evidence type="ECO:0000313" key="3">
    <source>
        <dbReference type="Proteomes" id="UP000306229"/>
    </source>
</evidence>
<proteinExistence type="predicted"/>
<gene>
    <name evidence="2" type="ORF">FF125_03620</name>
</gene>
<reference evidence="2 3" key="1">
    <citation type="submission" date="2019-05" db="EMBL/GenBank/DDBJ databases">
        <title>Algicella ahnfeltiae gen. nov., sp. nov., a novel marine bacterium of the family Flavobacteriaceae isolated from a red alga.</title>
        <authorList>
            <person name="Nedashkovskaya O.I."/>
            <person name="Kukhlevskiy A.D."/>
            <person name="Kim S.-G."/>
            <person name="Zhukova N.V."/>
            <person name="Mikhailov V.V."/>
        </authorList>
    </citation>
    <scope>NUCLEOTIDE SEQUENCE [LARGE SCALE GENOMIC DNA]</scope>
    <source>
        <strain evidence="2 3">10Alg115</strain>
    </source>
</reference>
<keyword evidence="3" id="KW-1185">Reference proteome</keyword>
<dbReference type="KEGG" id="fbe:FF125_03620"/>
<dbReference type="EMBL" id="CP040749">
    <property type="protein sequence ID" value="QCX37566.1"/>
    <property type="molecule type" value="Genomic_DNA"/>
</dbReference>
<dbReference type="RefSeq" id="WP_138948498.1">
    <property type="nucleotide sequence ID" value="NZ_CP040749.1"/>
</dbReference>
<evidence type="ECO:0000313" key="2">
    <source>
        <dbReference type="EMBL" id="QCX37566.1"/>
    </source>
</evidence>
<sequence length="68" mass="7921">MSSHFDALRNRQNRDESNKSKLRNKIRTKKKGLVDDADYNAKDQFNLPDVSKAELERIKILITNFIGD</sequence>
<accession>A0A5B7TQY9</accession>
<feature type="compositionally biased region" description="Basic and acidic residues" evidence="1">
    <location>
        <begin position="1"/>
        <end position="19"/>
    </location>
</feature>
<dbReference type="Proteomes" id="UP000306229">
    <property type="component" value="Chromosome"/>
</dbReference>
<evidence type="ECO:0000256" key="1">
    <source>
        <dbReference type="SAM" id="MobiDB-lite"/>
    </source>
</evidence>
<feature type="compositionally biased region" description="Basic residues" evidence="1">
    <location>
        <begin position="20"/>
        <end position="29"/>
    </location>
</feature>
<feature type="region of interest" description="Disordered" evidence="1">
    <location>
        <begin position="1"/>
        <end position="29"/>
    </location>
</feature>
<dbReference type="AlphaFoldDB" id="A0A5B7TQY9"/>
<protein>
    <submittedName>
        <fullName evidence="2">Uncharacterized protein</fullName>
    </submittedName>
</protein>
<organism evidence="2 3">
    <name type="scientific">Aureibaculum algae</name>
    <dbReference type="NCBI Taxonomy" id="2584122"/>
    <lineage>
        <taxon>Bacteria</taxon>
        <taxon>Pseudomonadati</taxon>
        <taxon>Bacteroidota</taxon>
        <taxon>Flavobacteriia</taxon>
        <taxon>Flavobacteriales</taxon>
        <taxon>Flavobacteriaceae</taxon>
        <taxon>Aureibaculum</taxon>
    </lineage>
</organism>
<name>A0A5B7TQY9_9FLAO</name>